<comment type="subcellular location">
    <subcellularLocation>
        <location evidence="12">Cytoplasm</location>
    </subcellularLocation>
    <text evidence="12">About half TF is bound to the ribosome near the polypeptide exit tunnel while the other half is free in the cytoplasm.</text>
</comment>
<dbReference type="RefSeq" id="WP_035419734.1">
    <property type="nucleotide sequence ID" value="NZ_JAFBCV010000004.1"/>
</dbReference>
<evidence type="ECO:0000256" key="4">
    <source>
        <dbReference type="ARBA" id="ARBA00016902"/>
    </source>
</evidence>
<keyword evidence="8 12" id="KW-0413">Isomerase</keyword>
<dbReference type="Gene3D" id="1.10.3120.10">
    <property type="entry name" value="Trigger factor, C-terminal domain"/>
    <property type="match status" value="1"/>
</dbReference>
<dbReference type="SUPFAM" id="SSF109998">
    <property type="entry name" value="Triger factor/SurA peptide-binding domain-like"/>
    <property type="match status" value="1"/>
</dbReference>
<keyword evidence="18" id="KW-1185">Reference proteome</keyword>
<evidence type="ECO:0000256" key="8">
    <source>
        <dbReference type="ARBA" id="ARBA00023235"/>
    </source>
</evidence>
<dbReference type="PROSITE" id="PS50059">
    <property type="entry name" value="FKBP_PPIASE"/>
    <property type="match status" value="1"/>
</dbReference>
<keyword evidence="15" id="KW-0175">Coiled coil</keyword>
<evidence type="ECO:0000256" key="5">
    <source>
        <dbReference type="ARBA" id="ARBA00022618"/>
    </source>
</evidence>
<comment type="catalytic activity">
    <reaction evidence="1 12 13">
        <text>[protein]-peptidylproline (omega=180) = [protein]-peptidylproline (omega=0)</text>
        <dbReference type="Rhea" id="RHEA:16237"/>
        <dbReference type="Rhea" id="RHEA-COMP:10747"/>
        <dbReference type="Rhea" id="RHEA-COMP:10748"/>
        <dbReference type="ChEBI" id="CHEBI:83833"/>
        <dbReference type="ChEBI" id="CHEBI:83834"/>
        <dbReference type="EC" id="5.2.1.8"/>
    </reaction>
</comment>
<evidence type="ECO:0000256" key="15">
    <source>
        <dbReference type="SAM" id="Coils"/>
    </source>
</evidence>
<comment type="function">
    <text evidence="10 12">Involved in protein export. Acts as a chaperone by maintaining the newly synthesized protein in an open conformation. Functions as a peptidyl-prolyl cis-trans isomerase.</text>
</comment>
<dbReference type="EMBL" id="JAFBCV010000004">
    <property type="protein sequence ID" value="MBM7838554.1"/>
    <property type="molecule type" value="Genomic_DNA"/>
</dbReference>
<dbReference type="Gene3D" id="3.10.50.40">
    <property type="match status" value="1"/>
</dbReference>
<dbReference type="InterPro" id="IPR005215">
    <property type="entry name" value="Trig_fac"/>
</dbReference>
<evidence type="ECO:0000313" key="17">
    <source>
        <dbReference type="EMBL" id="MBM7838554.1"/>
    </source>
</evidence>
<dbReference type="InterPro" id="IPR008880">
    <property type="entry name" value="Trigger_fac_C"/>
</dbReference>
<dbReference type="InterPro" id="IPR027304">
    <property type="entry name" value="Trigger_fact/SurA_dom_sf"/>
</dbReference>
<dbReference type="EC" id="5.2.1.8" evidence="3 12"/>
<dbReference type="HAMAP" id="MF_00303">
    <property type="entry name" value="Trigger_factor_Tig"/>
    <property type="match status" value="1"/>
</dbReference>
<dbReference type="SUPFAM" id="SSF54534">
    <property type="entry name" value="FKBP-like"/>
    <property type="match status" value="1"/>
</dbReference>
<dbReference type="InterPro" id="IPR046357">
    <property type="entry name" value="PPIase_dom_sf"/>
</dbReference>
<evidence type="ECO:0000256" key="13">
    <source>
        <dbReference type="PROSITE-ProRule" id="PRU00277"/>
    </source>
</evidence>
<evidence type="ECO:0000256" key="7">
    <source>
        <dbReference type="ARBA" id="ARBA00023186"/>
    </source>
</evidence>
<accession>A0ABS2SVQ5</accession>
<dbReference type="Pfam" id="PF05697">
    <property type="entry name" value="Trigger_N"/>
    <property type="match status" value="1"/>
</dbReference>
<keyword evidence="6 12" id="KW-0697">Rotamase</keyword>
<reference evidence="17" key="1">
    <citation type="submission" date="2021-01" db="EMBL/GenBank/DDBJ databases">
        <title>Genomic Encyclopedia of Type Strains, Phase IV (KMG-IV): sequencing the most valuable type-strain genomes for metagenomic binning, comparative biology and taxonomic classification.</title>
        <authorList>
            <person name="Goeker M."/>
        </authorList>
    </citation>
    <scope>NUCLEOTIDE SEQUENCE</scope>
    <source>
        <strain evidence="17">DSM 21943</strain>
    </source>
</reference>
<dbReference type="PANTHER" id="PTHR30560">
    <property type="entry name" value="TRIGGER FACTOR CHAPERONE AND PEPTIDYL-PROLYL CIS/TRANS ISOMERASE"/>
    <property type="match status" value="1"/>
</dbReference>
<dbReference type="Gene3D" id="3.30.70.1050">
    <property type="entry name" value="Trigger factor ribosome-binding domain"/>
    <property type="match status" value="1"/>
</dbReference>
<dbReference type="InterPro" id="IPR036611">
    <property type="entry name" value="Trigger_fac_ribosome-bd_sf"/>
</dbReference>
<keyword evidence="12" id="KW-0963">Cytoplasm</keyword>
<dbReference type="Pfam" id="PF05698">
    <property type="entry name" value="Trigger_C"/>
    <property type="match status" value="1"/>
</dbReference>
<keyword evidence="9 12" id="KW-0131">Cell cycle</keyword>
<dbReference type="InterPro" id="IPR001179">
    <property type="entry name" value="PPIase_FKBP_dom"/>
</dbReference>
<feature type="coiled-coil region" evidence="15">
    <location>
        <begin position="255"/>
        <end position="285"/>
    </location>
</feature>
<dbReference type="Pfam" id="PF00254">
    <property type="entry name" value="FKBP_C"/>
    <property type="match status" value="1"/>
</dbReference>
<evidence type="ECO:0000256" key="10">
    <source>
        <dbReference type="ARBA" id="ARBA00024849"/>
    </source>
</evidence>
<dbReference type="InterPro" id="IPR008881">
    <property type="entry name" value="Trigger_fac_ribosome-bd_bac"/>
</dbReference>
<dbReference type="NCBIfam" id="TIGR00115">
    <property type="entry name" value="tig"/>
    <property type="match status" value="1"/>
</dbReference>
<evidence type="ECO:0000256" key="6">
    <source>
        <dbReference type="ARBA" id="ARBA00023110"/>
    </source>
</evidence>
<comment type="similarity">
    <text evidence="2 12 14">Belongs to the FKBP-type PPIase family. Tig subfamily.</text>
</comment>
<evidence type="ECO:0000256" key="14">
    <source>
        <dbReference type="RuleBase" id="RU003914"/>
    </source>
</evidence>
<dbReference type="SUPFAM" id="SSF102735">
    <property type="entry name" value="Trigger factor ribosome-binding domain"/>
    <property type="match status" value="1"/>
</dbReference>
<evidence type="ECO:0000256" key="1">
    <source>
        <dbReference type="ARBA" id="ARBA00000971"/>
    </source>
</evidence>
<dbReference type="PANTHER" id="PTHR30560:SF3">
    <property type="entry name" value="TRIGGER FACTOR-LIKE PROTEIN TIG, CHLOROPLASTIC"/>
    <property type="match status" value="1"/>
</dbReference>
<proteinExistence type="inferred from homology"/>
<keyword evidence="7 12" id="KW-0143">Chaperone</keyword>
<sequence>MSAKWEKTEENTGVLTIEVEADKVNDALDKAFKKVVQKVNVPGFRKGKMPRGLFEKQFGVESLYQDAIDILLPDAYAQAVEESGIFPVDRPEIDVETIGKNEVLIFKATVTVKPEVKLGDYKGLEVEVPSTEVTDEDVEEEVKKLQERHAELVVVEEGEIQDGDTAVIDFAGYANGEAFEGGTAENYSLEIGSNSFIPGFEEQLVGLKSGEEKDVEITFPEEYHAEDLAGQPATFKVKIHDIKRKELPELDDEFAKDANDQVESMDELKAELRKTLEEQSKMDSENAVRDALLEKAADQAEINVPDAMVTTETDRMLQEFGQRLQSQGMNLEMYFQFSGQTEDDMREQFKEDASKRVRVNLTLEAISEKEDVQVSDEEIDEEVQKMADMYQRSADEIKALLSAQGGLENVRGDLKMRKAIDVLVENSKEAVAE</sequence>
<evidence type="ECO:0000256" key="9">
    <source>
        <dbReference type="ARBA" id="ARBA00023306"/>
    </source>
</evidence>
<comment type="domain">
    <text evidence="12">Consists of 3 domains; the N-terminus binds the ribosome, the middle domain has PPIase activity, while the C-terminus has intrinsic chaperone activity on its own.</text>
</comment>
<evidence type="ECO:0000259" key="16">
    <source>
        <dbReference type="PROSITE" id="PS50059"/>
    </source>
</evidence>
<comment type="caution">
    <text evidence="17">The sequence shown here is derived from an EMBL/GenBank/DDBJ whole genome shotgun (WGS) entry which is preliminary data.</text>
</comment>
<dbReference type="Proteomes" id="UP001179280">
    <property type="component" value="Unassembled WGS sequence"/>
</dbReference>
<evidence type="ECO:0000256" key="2">
    <source>
        <dbReference type="ARBA" id="ARBA00005464"/>
    </source>
</evidence>
<organism evidence="17 18">
    <name type="scientific">Shouchella xiaoxiensis</name>
    <dbReference type="NCBI Taxonomy" id="766895"/>
    <lineage>
        <taxon>Bacteria</taxon>
        <taxon>Bacillati</taxon>
        <taxon>Bacillota</taxon>
        <taxon>Bacilli</taxon>
        <taxon>Bacillales</taxon>
        <taxon>Bacillaceae</taxon>
        <taxon>Shouchella</taxon>
    </lineage>
</organism>
<evidence type="ECO:0000256" key="11">
    <source>
        <dbReference type="ARBA" id="ARBA00029986"/>
    </source>
</evidence>
<evidence type="ECO:0000256" key="12">
    <source>
        <dbReference type="HAMAP-Rule" id="MF_00303"/>
    </source>
</evidence>
<feature type="domain" description="PPIase FKBP-type" evidence="16">
    <location>
        <begin position="163"/>
        <end position="245"/>
    </location>
</feature>
<protein>
    <recommendedName>
        <fullName evidence="4 12">Trigger factor</fullName>
        <shortName evidence="12">TF</shortName>
        <ecNumber evidence="3 12">5.2.1.8</ecNumber>
    </recommendedName>
    <alternativeName>
        <fullName evidence="11 12">PPIase</fullName>
    </alternativeName>
</protein>
<name>A0ABS2SVQ5_9BACI</name>
<dbReference type="InterPro" id="IPR037041">
    <property type="entry name" value="Trigger_fac_C_sf"/>
</dbReference>
<evidence type="ECO:0000313" key="18">
    <source>
        <dbReference type="Proteomes" id="UP001179280"/>
    </source>
</evidence>
<gene>
    <name evidence="12" type="primary">tig</name>
    <name evidence="17" type="ORF">JOC54_001810</name>
</gene>
<dbReference type="PIRSF" id="PIRSF003095">
    <property type="entry name" value="Trigger_factor"/>
    <property type="match status" value="1"/>
</dbReference>
<evidence type="ECO:0000256" key="3">
    <source>
        <dbReference type="ARBA" id="ARBA00013194"/>
    </source>
</evidence>
<keyword evidence="5 12" id="KW-0132">Cell division</keyword>